<keyword evidence="2" id="KW-1003">Cell membrane</keyword>
<name>A0A519BC51_9DELT</name>
<protein>
    <recommendedName>
        <fullName evidence="9">Glycosyltransferase RgtA/B/C/D-like domain-containing protein</fullName>
    </recommendedName>
</protein>
<organism evidence="10 11">
    <name type="scientific">Candidatus Acidulodesulfobacterium ferriphilum</name>
    <dbReference type="NCBI Taxonomy" id="2597223"/>
    <lineage>
        <taxon>Bacteria</taxon>
        <taxon>Deltaproteobacteria</taxon>
        <taxon>Candidatus Acidulodesulfobacterales</taxon>
        <taxon>Candidatus Acidulodesulfobacterium</taxon>
    </lineage>
</organism>
<evidence type="ECO:0000256" key="7">
    <source>
        <dbReference type="ARBA" id="ARBA00023136"/>
    </source>
</evidence>
<dbReference type="Proteomes" id="UP000320813">
    <property type="component" value="Unassembled WGS sequence"/>
</dbReference>
<feature type="transmembrane region" description="Helical" evidence="8">
    <location>
        <begin position="332"/>
        <end position="354"/>
    </location>
</feature>
<dbReference type="PANTHER" id="PTHR33908">
    <property type="entry name" value="MANNOSYLTRANSFERASE YKCB-RELATED"/>
    <property type="match status" value="1"/>
</dbReference>
<proteinExistence type="predicted"/>
<dbReference type="GO" id="GO:0009103">
    <property type="term" value="P:lipopolysaccharide biosynthetic process"/>
    <property type="evidence" value="ECO:0007669"/>
    <property type="project" value="UniProtKB-ARBA"/>
</dbReference>
<dbReference type="PANTHER" id="PTHR33908:SF11">
    <property type="entry name" value="MEMBRANE PROTEIN"/>
    <property type="match status" value="1"/>
</dbReference>
<accession>A0A519BC51</accession>
<feature type="transmembrane region" description="Helical" evidence="8">
    <location>
        <begin position="226"/>
        <end position="247"/>
    </location>
</feature>
<feature type="transmembrane region" description="Helical" evidence="8">
    <location>
        <begin position="182"/>
        <end position="214"/>
    </location>
</feature>
<evidence type="ECO:0000313" key="11">
    <source>
        <dbReference type="Proteomes" id="UP000320813"/>
    </source>
</evidence>
<dbReference type="InterPro" id="IPR050297">
    <property type="entry name" value="LipidA_mod_glycosyltrf_83"/>
</dbReference>
<dbReference type="InterPro" id="IPR038731">
    <property type="entry name" value="RgtA/B/C-like"/>
</dbReference>
<feature type="transmembrane region" description="Helical" evidence="8">
    <location>
        <begin position="403"/>
        <end position="424"/>
    </location>
</feature>
<dbReference type="GO" id="GO:0016763">
    <property type="term" value="F:pentosyltransferase activity"/>
    <property type="evidence" value="ECO:0007669"/>
    <property type="project" value="TreeGrafter"/>
</dbReference>
<feature type="domain" description="Glycosyltransferase RgtA/B/C/D-like" evidence="9">
    <location>
        <begin position="181"/>
        <end position="245"/>
    </location>
</feature>
<evidence type="ECO:0000256" key="3">
    <source>
        <dbReference type="ARBA" id="ARBA00022676"/>
    </source>
</evidence>
<evidence type="ECO:0000256" key="5">
    <source>
        <dbReference type="ARBA" id="ARBA00022692"/>
    </source>
</evidence>
<keyword evidence="5 8" id="KW-0812">Transmembrane</keyword>
<feature type="transmembrane region" description="Helical" evidence="8">
    <location>
        <begin position="118"/>
        <end position="137"/>
    </location>
</feature>
<dbReference type="EMBL" id="SGBD01000001">
    <property type="protein sequence ID" value="RZD14852.1"/>
    <property type="molecule type" value="Genomic_DNA"/>
</dbReference>
<evidence type="ECO:0000313" key="10">
    <source>
        <dbReference type="EMBL" id="RZD14852.1"/>
    </source>
</evidence>
<keyword evidence="6 8" id="KW-1133">Transmembrane helix</keyword>
<gene>
    <name evidence="10" type="ORF">EVJ47_00785</name>
</gene>
<feature type="transmembrane region" description="Helical" evidence="8">
    <location>
        <begin position="88"/>
        <end position="106"/>
    </location>
</feature>
<feature type="transmembrane region" description="Helical" evidence="8">
    <location>
        <begin position="276"/>
        <end position="299"/>
    </location>
</feature>
<evidence type="ECO:0000256" key="2">
    <source>
        <dbReference type="ARBA" id="ARBA00022475"/>
    </source>
</evidence>
<evidence type="ECO:0000256" key="8">
    <source>
        <dbReference type="SAM" id="Phobius"/>
    </source>
</evidence>
<keyword evidence="3" id="KW-0328">Glycosyltransferase</keyword>
<feature type="transmembrane region" description="Helical" evidence="8">
    <location>
        <begin position="21"/>
        <end position="41"/>
    </location>
</feature>
<sequence length="603" mass="69872">MKSTIDKILDYFNTYYGRYRYEFYLVSLSILAFIVHLHLASTLNLGNDEAHYFVWSLKPSLGYLDDAPFVGYVIYFFTGLFGKSELNVRLGAVIFSFFDGFLIYYLSHLLFKNKRASFFAFLFFLSAVIFSTALSVMMLPDASLLFFYLCFLILFYKAVKGSSNNVKNGPDLKSAPFFRNNLILWMLAGLFLGLAFLSKYTAALIPPSVLLYLLASKKNRAVLKTFYPYLALAAALLVFSPVIYWNITHNFISFKFQLSHGFSHPKPGISLFMQGWLGQFLVVTPFVYLFLIGTFVYSLKFISQWFGRNINGSDLKSDPFIDKSEAASYADIAGGFLYSVCLSLPVLVFFIINGYSHRILVHWPDIGYMSAFPIMGYVADRISKSRSQIKLWEKLKLKAAKSYLYFAIFSGFFLSFVLYNQIYYNSIPIGKIIRYIDKEKNLKRRWIFSLIPHIPGKPKTADITNDLFGWGKGARYIGIVYKGYEAVYHPLFVLTHHYAIADELVYYGGYKPAVNIYNISGFLNQYDLWQNLNKINGKNAIFIMDSKYIINPMRTYKKDFKSIKKIGRLDIYIKFRPVRVYYLYLMKDFNAKRAIRHIKKRMF</sequence>
<evidence type="ECO:0000259" key="9">
    <source>
        <dbReference type="Pfam" id="PF13231"/>
    </source>
</evidence>
<feature type="domain" description="Glycosyltransferase RgtA/B/C/D-like" evidence="9">
    <location>
        <begin position="65"/>
        <end position="161"/>
    </location>
</feature>
<evidence type="ECO:0000256" key="1">
    <source>
        <dbReference type="ARBA" id="ARBA00004651"/>
    </source>
</evidence>
<comment type="subcellular location">
    <subcellularLocation>
        <location evidence="1">Cell membrane</location>
        <topology evidence="1">Multi-pass membrane protein</topology>
    </subcellularLocation>
</comment>
<keyword evidence="4" id="KW-0808">Transferase</keyword>
<dbReference type="Pfam" id="PF13231">
    <property type="entry name" value="PMT_2"/>
    <property type="match status" value="2"/>
</dbReference>
<comment type="caution">
    <text evidence="10">The sequence shown here is derived from an EMBL/GenBank/DDBJ whole genome shotgun (WGS) entry which is preliminary data.</text>
</comment>
<dbReference type="GO" id="GO:0005886">
    <property type="term" value="C:plasma membrane"/>
    <property type="evidence" value="ECO:0007669"/>
    <property type="project" value="UniProtKB-SubCell"/>
</dbReference>
<keyword evidence="7 8" id="KW-0472">Membrane</keyword>
<feature type="transmembrane region" description="Helical" evidence="8">
    <location>
        <begin position="144"/>
        <end position="162"/>
    </location>
</feature>
<reference evidence="10 11" key="1">
    <citation type="submission" date="2019-01" db="EMBL/GenBank/DDBJ databases">
        <title>Insights into ecological role of a new deltaproteobacterial order Candidatus Sinidesulfobacterales (Sva0485) by metagenomics and metatranscriptomics.</title>
        <authorList>
            <person name="Tan S."/>
            <person name="Liu J."/>
            <person name="Fang Y."/>
            <person name="Hedlund B.P."/>
            <person name="Lian Z.H."/>
            <person name="Huang L.Y."/>
            <person name="Li J.T."/>
            <person name="Huang L.N."/>
            <person name="Li W.J."/>
            <person name="Jiang H.C."/>
            <person name="Dong H.L."/>
            <person name="Shu W.S."/>
        </authorList>
    </citation>
    <scope>NUCLEOTIDE SEQUENCE [LARGE SCALE GENOMIC DNA]</scope>
    <source>
        <strain evidence="10">AP3</strain>
    </source>
</reference>
<dbReference type="AlphaFoldDB" id="A0A519BC51"/>
<evidence type="ECO:0000256" key="4">
    <source>
        <dbReference type="ARBA" id="ARBA00022679"/>
    </source>
</evidence>
<evidence type="ECO:0000256" key="6">
    <source>
        <dbReference type="ARBA" id="ARBA00022989"/>
    </source>
</evidence>